<dbReference type="InterPro" id="IPR011334">
    <property type="entry name" value="UDP-acyl_GlcNac_deAcase_C"/>
</dbReference>
<dbReference type="EMBL" id="BBMS01000002">
    <property type="protein sequence ID" value="GAL24051.1"/>
    <property type="molecule type" value="Genomic_DNA"/>
</dbReference>
<gene>
    <name evidence="2" type="ORF">JCM19239_3034</name>
</gene>
<reference evidence="3" key="1">
    <citation type="submission" date="2014-09" db="EMBL/GenBank/DDBJ databases">
        <title>Vibrio variabilis JCM 19239. (C206) whole genome shotgun sequence.</title>
        <authorList>
            <person name="Sawabe T."/>
            <person name="Meirelles P."/>
            <person name="Nakanishi M."/>
            <person name="Sayaka M."/>
            <person name="Hattori M."/>
            <person name="Ohkuma M."/>
        </authorList>
    </citation>
    <scope>NUCLEOTIDE SEQUENCE [LARGE SCALE GENOMIC DNA]</scope>
    <source>
        <strain evidence="3">JCM 19239</strain>
    </source>
</reference>
<comment type="function">
    <text evidence="1">Catalyzes the hydrolysis of UDP-3-O-myristoyl-N-acetylglucosamine to form UDP-3-O-myristoylglucosamine and acetate, the committed step in lipid A biosynthesis.</text>
</comment>
<dbReference type="Proteomes" id="UP000029223">
    <property type="component" value="Unassembled WGS sequence"/>
</dbReference>
<protein>
    <submittedName>
        <fullName evidence="2">UDP-3-O-[3-hydroxymyristoyl] N-acetylglucosamine deacetylase</fullName>
        <ecNumber evidence="2">3.5.1.108</ecNumber>
    </submittedName>
</protein>
<dbReference type="PANTHER" id="PTHR33694:SF1">
    <property type="entry name" value="UDP-3-O-ACYL-N-ACETYLGLUCOSAMINE DEACETYLASE 1, MITOCHONDRIAL-RELATED"/>
    <property type="match status" value="1"/>
</dbReference>
<dbReference type="Gene3D" id="3.30.1700.10">
    <property type="entry name" value="lpxc deacetylase, domain 2"/>
    <property type="match status" value="1"/>
</dbReference>
<dbReference type="InterPro" id="IPR020568">
    <property type="entry name" value="Ribosomal_Su5_D2-typ_SF"/>
</dbReference>
<dbReference type="GO" id="GO:0103117">
    <property type="term" value="F:UDP-3-O-acyl-N-acetylglucosamine deacetylase activity"/>
    <property type="evidence" value="ECO:0007669"/>
    <property type="project" value="UniProtKB-EC"/>
</dbReference>
<name>A0ABQ0J5S7_9VIBR</name>
<sequence length="111" mass="12352">MRDIEYLQSQNLVLGGSFDNAIVLDDYRILNEEGLRFENEFVTHKVLDAIGDLYMAGHAIIGEFAAYKSGHGLNNQLLRAVLADQEAWEWATFEEQAGSPVAFADPSMVMA</sequence>
<dbReference type="SUPFAM" id="SSF54211">
    <property type="entry name" value="Ribosomal protein S5 domain 2-like"/>
    <property type="match status" value="1"/>
</dbReference>
<evidence type="ECO:0000313" key="2">
    <source>
        <dbReference type="EMBL" id="GAL24051.1"/>
    </source>
</evidence>
<dbReference type="InterPro" id="IPR004463">
    <property type="entry name" value="UDP-acyl_GlcNac_deAcase"/>
</dbReference>
<keyword evidence="2" id="KW-0378">Hydrolase</keyword>
<dbReference type="PANTHER" id="PTHR33694">
    <property type="entry name" value="UDP-3-O-ACYL-N-ACETYLGLUCOSAMINE DEACETYLASE 1, MITOCHONDRIAL-RELATED"/>
    <property type="match status" value="1"/>
</dbReference>
<keyword evidence="3" id="KW-1185">Reference proteome</keyword>
<dbReference type="Pfam" id="PF03331">
    <property type="entry name" value="LpxC"/>
    <property type="match status" value="1"/>
</dbReference>
<organism evidence="2 3">
    <name type="scientific">Vibrio variabilis</name>
    <dbReference type="NCBI Taxonomy" id="990271"/>
    <lineage>
        <taxon>Bacteria</taxon>
        <taxon>Pseudomonadati</taxon>
        <taxon>Pseudomonadota</taxon>
        <taxon>Gammaproteobacteria</taxon>
        <taxon>Vibrionales</taxon>
        <taxon>Vibrionaceae</taxon>
        <taxon>Vibrio</taxon>
    </lineage>
</organism>
<dbReference type="EC" id="3.5.1.108" evidence="2"/>
<accession>A0ABQ0J5S7</accession>
<proteinExistence type="predicted"/>
<comment type="caution">
    <text evidence="2">The sequence shown here is derived from an EMBL/GenBank/DDBJ whole genome shotgun (WGS) entry which is preliminary data.</text>
</comment>
<evidence type="ECO:0000313" key="3">
    <source>
        <dbReference type="Proteomes" id="UP000029223"/>
    </source>
</evidence>
<evidence type="ECO:0000256" key="1">
    <source>
        <dbReference type="ARBA" id="ARBA00002923"/>
    </source>
</evidence>